<dbReference type="CDD" id="cd00067">
    <property type="entry name" value="GAL4"/>
    <property type="match status" value="1"/>
</dbReference>
<dbReference type="CDD" id="cd12148">
    <property type="entry name" value="fungal_TF_MHR"/>
    <property type="match status" value="1"/>
</dbReference>
<proteinExistence type="predicted"/>
<dbReference type="PANTHER" id="PTHR31668">
    <property type="entry name" value="GLUCOSE TRANSPORT TRANSCRIPTION REGULATOR RGT1-RELATED-RELATED"/>
    <property type="match status" value="1"/>
</dbReference>
<reference evidence="5" key="1">
    <citation type="submission" date="2023-08" db="EMBL/GenBank/DDBJ databases">
        <title>Black Yeasts Isolated from many extreme environments.</title>
        <authorList>
            <person name="Coleine C."/>
            <person name="Stajich J.E."/>
            <person name="Selbmann L."/>
        </authorList>
    </citation>
    <scope>NUCLEOTIDE SEQUENCE</scope>
    <source>
        <strain evidence="5">CCFEE 5401</strain>
    </source>
</reference>
<dbReference type="InterPro" id="IPR050797">
    <property type="entry name" value="Carb_Metab_Trans_Reg"/>
</dbReference>
<dbReference type="InterPro" id="IPR036864">
    <property type="entry name" value="Zn2-C6_fun-type_DNA-bd_sf"/>
</dbReference>
<dbReference type="InterPro" id="IPR007219">
    <property type="entry name" value="XnlR_reg_dom"/>
</dbReference>
<evidence type="ECO:0000256" key="1">
    <source>
        <dbReference type="ARBA" id="ARBA00022723"/>
    </source>
</evidence>
<dbReference type="SUPFAM" id="SSF57701">
    <property type="entry name" value="Zn2/Cys6 DNA-binding domain"/>
    <property type="match status" value="1"/>
</dbReference>
<feature type="compositionally biased region" description="Low complexity" evidence="3">
    <location>
        <begin position="525"/>
        <end position="536"/>
    </location>
</feature>
<dbReference type="EMBL" id="JAVRRL010000042">
    <property type="protein sequence ID" value="KAK5111124.1"/>
    <property type="molecule type" value="Genomic_DNA"/>
</dbReference>
<dbReference type="SMART" id="SM00066">
    <property type="entry name" value="GAL4"/>
    <property type="match status" value="1"/>
</dbReference>
<dbReference type="Pfam" id="PF00172">
    <property type="entry name" value="Zn_clus"/>
    <property type="match status" value="1"/>
</dbReference>
<dbReference type="Gene3D" id="4.10.240.10">
    <property type="entry name" value="Zn(2)-C6 fungal-type DNA-binding domain"/>
    <property type="match status" value="1"/>
</dbReference>
<dbReference type="InterPro" id="IPR001138">
    <property type="entry name" value="Zn2Cys6_DnaBD"/>
</dbReference>
<evidence type="ECO:0000256" key="2">
    <source>
        <dbReference type="ARBA" id="ARBA00023242"/>
    </source>
</evidence>
<dbReference type="PROSITE" id="PS00463">
    <property type="entry name" value="ZN2_CY6_FUNGAL_1"/>
    <property type="match status" value="1"/>
</dbReference>
<comment type="caution">
    <text evidence="5">The sequence shown here is derived from an EMBL/GenBank/DDBJ whole genome shotgun (WGS) entry which is preliminary data.</text>
</comment>
<gene>
    <name evidence="5" type="ORF">LTR62_005323</name>
</gene>
<dbReference type="AlphaFoldDB" id="A0AAN7TEM6"/>
<organism evidence="5 6">
    <name type="scientific">Meristemomyces frigidus</name>
    <dbReference type="NCBI Taxonomy" id="1508187"/>
    <lineage>
        <taxon>Eukaryota</taxon>
        <taxon>Fungi</taxon>
        <taxon>Dikarya</taxon>
        <taxon>Ascomycota</taxon>
        <taxon>Pezizomycotina</taxon>
        <taxon>Dothideomycetes</taxon>
        <taxon>Dothideomycetidae</taxon>
        <taxon>Mycosphaerellales</taxon>
        <taxon>Teratosphaeriaceae</taxon>
        <taxon>Meristemomyces</taxon>
    </lineage>
</organism>
<dbReference type="Pfam" id="PF04082">
    <property type="entry name" value="Fungal_trans"/>
    <property type="match status" value="1"/>
</dbReference>
<feature type="compositionally biased region" description="Pro residues" evidence="3">
    <location>
        <begin position="537"/>
        <end position="549"/>
    </location>
</feature>
<dbReference type="GO" id="GO:0008270">
    <property type="term" value="F:zinc ion binding"/>
    <property type="evidence" value="ECO:0007669"/>
    <property type="project" value="InterPro"/>
</dbReference>
<dbReference type="SMART" id="SM00906">
    <property type="entry name" value="Fungal_trans"/>
    <property type="match status" value="1"/>
</dbReference>
<name>A0AAN7TEM6_9PEZI</name>
<feature type="domain" description="Zn(2)-C6 fungal-type" evidence="4">
    <location>
        <begin position="38"/>
        <end position="69"/>
    </location>
</feature>
<keyword evidence="2" id="KW-0539">Nucleus</keyword>
<evidence type="ECO:0000259" key="4">
    <source>
        <dbReference type="PROSITE" id="PS50048"/>
    </source>
</evidence>
<dbReference type="Proteomes" id="UP001310890">
    <property type="component" value="Unassembled WGS sequence"/>
</dbReference>
<dbReference type="PANTHER" id="PTHR31668:SF20">
    <property type="entry name" value="ZN(II)2CYS6 TRANSCRIPTION FACTOR (EUROFUNG)"/>
    <property type="match status" value="1"/>
</dbReference>
<dbReference type="GO" id="GO:0000981">
    <property type="term" value="F:DNA-binding transcription factor activity, RNA polymerase II-specific"/>
    <property type="evidence" value="ECO:0007669"/>
    <property type="project" value="InterPro"/>
</dbReference>
<evidence type="ECO:0000256" key="3">
    <source>
        <dbReference type="SAM" id="MobiDB-lite"/>
    </source>
</evidence>
<evidence type="ECO:0000313" key="5">
    <source>
        <dbReference type="EMBL" id="KAK5111124.1"/>
    </source>
</evidence>
<sequence>MLIKSLSGLTETSVLLGPSFTNGTMSEAGQSAPSIKRACDACHRRKVKCIGDGTKPCKNCTSASLTCTYNAIPQKKGPKGSRAKVISELRENQRQSQLAAAQLQDVPAQSAGYLPRNGLVSFDMITTCVDYYFANLYPTQPILHRIRVGETVGQMNNNVEAYCLVMSLCAYMMIQPNLVLPPGAFEGLEVMPQSTLSLGITLLQETARVRKAYDYVEAPTVWTVITSFFMFGSNFCLDKHNTAWFHLREATTLAQVMGMHNEEHYQMMDLAESSRRRRLYWLLFVTERAYALQRHRPLTLHATINLPTLEEDPAETVELNGFIHLVNLYRPFDDTFVGLWNKARSGCTTPFLAQVQQQLCDALPEYLSSTESQAVDLRCSQQWLRTMVWQLSISQGFLSSAAGESAMSFKFPIEIARDLVAATSHFSQQAMEVHGIGLIEKLFDVACTLTDVMACVPCEQHTFEYGPRDYLNQMLNLISNLRGGQQKYLPPLLTKINDSLPSMPMPGYALPPRVEDIYDSSQTHSSGPDSGVSSPFGSPPAGAPGLPAPLNFPFPENVAGFPITTAPSSVPYTDMTHAVPMHMYQDMVLQGYPGMKYETGD</sequence>
<evidence type="ECO:0000313" key="6">
    <source>
        <dbReference type="Proteomes" id="UP001310890"/>
    </source>
</evidence>
<accession>A0AAN7TEM6</accession>
<keyword evidence="1" id="KW-0479">Metal-binding</keyword>
<feature type="region of interest" description="Disordered" evidence="3">
    <location>
        <begin position="518"/>
        <end position="549"/>
    </location>
</feature>
<dbReference type="GO" id="GO:0006351">
    <property type="term" value="P:DNA-templated transcription"/>
    <property type="evidence" value="ECO:0007669"/>
    <property type="project" value="InterPro"/>
</dbReference>
<dbReference type="PROSITE" id="PS50048">
    <property type="entry name" value="ZN2_CY6_FUNGAL_2"/>
    <property type="match status" value="1"/>
</dbReference>
<dbReference type="GO" id="GO:0003677">
    <property type="term" value="F:DNA binding"/>
    <property type="evidence" value="ECO:0007669"/>
    <property type="project" value="InterPro"/>
</dbReference>
<protein>
    <recommendedName>
        <fullName evidence="4">Zn(2)-C6 fungal-type domain-containing protein</fullName>
    </recommendedName>
</protein>